<accession>B8LL83</accession>
<dbReference type="Pfam" id="PF00485">
    <property type="entry name" value="PRK"/>
    <property type="match status" value="1"/>
</dbReference>
<sequence>MIQLLRLGTPSALNLNPKASNRSIQPFKFYRNVAVNGADNTFVDRGSNTAGSSSRVAEFGFGRKRWMMSGKMLAMALPSNAASSAMVSSVADLYEFICRGPLLEKTGSSVQEVANTIDQWLECGIQLCRLLGFNELLLTEAQKVRVYHYYVPVYLWCERELLQHRAKFKDDAEEIPPFVFGVSAPQGSGKTTLVYALDHLFNITGRKAASISIDDFYLTATDQAKLAGENAGNTLLELRGNAGSHDLAFGADTLKKLCSLTKTGTKAKIPRYDKSAYSGRGDRGDPFTWPEIEGPLDVILLEGWMLGFKPLSSEVVKAVDPQLEAVNRNLEAYYDAWEKFIGSWIIIKVDDTHWVYEWRLQAEIAMRKEGKPGMSDEQVADFVSRYMPAYKAYLPVLYSDGPRGSNPEHTLIVEVDEHRNPLG</sequence>
<reference evidence="2" key="1">
    <citation type="submission" date="2007-06" db="EMBL/GenBank/DDBJ databases">
        <title>Full length cDNA sequences from Sitka Spruce (Picea sitchensis).</title>
        <authorList>
            <person name="Ralph S.G."/>
            <person name="Chun H.E."/>
            <person name="Liao N."/>
            <person name="Ali J."/>
            <person name="Reid K."/>
            <person name="Kolosova N."/>
            <person name="Cooper N."/>
            <person name="Cullis C."/>
            <person name="Jancsik S."/>
            <person name="Moore R."/>
            <person name="Mayo M."/>
            <person name="Wagner S."/>
            <person name="Holt R.A."/>
            <person name="Jones S.J.M."/>
            <person name="Marra M.A."/>
            <person name="Ritland C.E."/>
            <person name="Ritland K."/>
            <person name="Bohlmann J."/>
        </authorList>
    </citation>
    <scope>NUCLEOTIDE SEQUENCE</scope>
    <source>
        <tissue evidence="2">Green portion of the leader tissue</tissue>
    </source>
</reference>
<organism evidence="2">
    <name type="scientific">Picea sitchensis</name>
    <name type="common">Sitka spruce</name>
    <name type="synonym">Pinus sitchensis</name>
    <dbReference type="NCBI Taxonomy" id="3332"/>
    <lineage>
        <taxon>Eukaryota</taxon>
        <taxon>Viridiplantae</taxon>
        <taxon>Streptophyta</taxon>
        <taxon>Embryophyta</taxon>
        <taxon>Tracheophyta</taxon>
        <taxon>Spermatophyta</taxon>
        <taxon>Pinopsida</taxon>
        <taxon>Pinidae</taxon>
        <taxon>Conifers I</taxon>
        <taxon>Pinales</taxon>
        <taxon>Pinaceae</taxon>
        <taxon>Picea</taxon>
    </lineage>
</organism>
<dbReference type="InterPro" id="IPR027417">
    <property type="entry name" value="P-loop_NTPase"/>
</dbReference>
<evidence type="ECO:0000259" key="1">
    <source>
        <dbReference type="Pfam" id="PF00485"/>
    </source>
</evidence>
<dbReference type="Gene3D" id="3.40.50.300">
    <property type="entry name" value="P-loop containing nucleotide triphosphate hydrolases"/>
    <property type="match status" value="1"/>
</dbReference>
<dbReference type="SUPFAM" id="SSF52540">
    <property type="entry name" value="P-loop containing nucleoside triphosphate hydrolases"/>
    <property type="match status" value="1"/>
</dbReference>
<feature type="domain" description="Phosphoribulokinase/uridine kinase" evidence="1">
    <location>
        <begin position="179"/>
        <end position="304"/>
    </location>
</feature>
<dbReference type="GO" id="GO:0005524">
    <property type="term" value="F:ATP binding"/>
    <property type="evidence" value="ECO:0007669"/>
    <property type="project" value="InterPro"/>
</dbReference>
<dbReference type="InterPro" id="IPR006083">
    <property type="entry name" value="PRK/URK"/>
</dbReference>
<dbReference type="AlphaFoldDB" id="B8LL83"/>
<dbReference type="PANTHER" id="PTHR10285">
    <property type="entry name" value="URIDINE KINASE"/>
    <property type="match status" value="1"/>
</dbReference>
<protein>
    <recommendedName>
        <fullName evidence="1">Phosphoribulokinase/uridine kinase domain-containing protein</fullName>
    </recommendedName>
</protein>
<dbReference type="EMBL" id="EF676513">
    <property type="protein sequence ID" value="ABR16413.1"/>
    <property type="molecule type" value="mRNA"/>
</dbReference>
<proteinExistence type="evidence at transcript level"/>
<evidence type="ECO:0000313" key="2">
    <source>
        <dbReference type="EMBL" id="ABR16413.1"/>
    </source>
</evidence>
<name>B8LL83_PICSI</name>
<dbReference type="GO" id="GO:0016301">
    <property type="term" value="F:kinase activity"/>
    <property type="evidence" value="ECO:0007669"/>
    <property type="project" value="InterPro"/>
</dbReference>